<evidence type="ECO:0000256" key="1">
    <source>
        <dbReference type="SAM" id="SignalP"/>
    </source>
</evidence>
<feature type="chain" id="PRO_5021749198" description="SCP domain-containing protein" evidence="1">
    <location>
        <begin position="26"/>
        <end position="296"/>
    </location>
</feature>
<name>A0A552X5T5_9GAMM</name>
<keyword evidence="3" id="KW-1185">Reference proteome</keyword>
<reference evidence="2 3" key="1">
    <citation type="submission" date="2019-07" db="EMBL/GenBank/DDBJ databases">
        <authorList>
            <person name="Yang M."/>
            <person name="Zhao D."/>
            <person name="Xiang H."/>
        </authorList>
    </citation>
    <scope>NUCLEOTIDE SEQUENCE [LARGE SCALE GENOMIC DNA]</scope>
    <source>
        <strain evidence="2 3">IM1326</strain>
    </source>
</reference>
<dbReference type="OrthoDB" id="6400766at2"/>
<protein>
    <recommendedName>
        <fullName evidence="4">SCP domain-containing protein</fullName>
    </recommendedName>
</protein>
<evidence type="ECO:0000313" key="3">
    <source>
        <dbReference type="Proteomes" id="UP000320359"/>
    </source>
</evidence>
<feature type="signal peptide" evidence="1">
    <location>
        <begin position="1"/>
        <end position="25"/>
    </location>
</feature>
<dbReference type="AlphaFoldDB" id="A0A552X5T5"/>
<dbReference type="Proteomes" id="UP000320359">
    <property type="component" value="Unassembled WGS sequence"/>
</dbReference>
<organism evidence="2 3">
    <name type="scientific">Aliidiomarina halalkaliphila</name>
    <dbReference type="NCBI Taxonomy" id="2593535"/>
    <lineage>
        <taxon>Bacteria</taxon>
        <taxon>Pseudomonadati</taxon>
        <taxon>Pseudomonadota</taxon>
        <taxon>Gammaproteobacteria</taxon>
        <taxon>Alteromonadales</taxon>
        <taxon>Idiomarinaceae</taxon>
        <taxon>Aliidiomarina</taxon>
    </lineage>
</organism>
<evidence type="ECO:0008006" key="4">
    <source>
        <dbReference type="Google" id="ProtNLM"/>
    </source>
</evidence>
<evidence type="ECO:0000313" key="2">
    <source>
        <dbReference type="EMBL" id="TRW50387.1"/>
    </source>
</evidence>
<dbReference type="RefSeq" id="WP_143235328.1">
    <property type="nucleotide sequence ID" value="NZ_VJWL01000001.1"/>
</dbReference>
<keyword evidence="1" id="KW-0732">Signal</keyword>
<dbReference type="PROSITE" id="PS51257">
    <property type="entry name" value="PROKAR_LIPOPROTEIN"/>
    <property type="match status" value="1"/>
</dbReference>
<proteinExistence type="predicted"/>
<sequence>MRYLRFLSTVACIIGACLASPVLLANTNECSNFQNQALSQCAHYQYNVFNLHFRDSANIEHDVSVYRVKDSQGNVVSADVDFKIRCGDACLSNPEGAIEDILWAFRASYLADSFYYYRDCDSTLEVCCDDDSCFEIHGGDNSPAVQDDSLEDSSTSSDVSPAALSRGKKILDLLPIVDSGLNIYDRLMNDSKNEKELREALANAQETSSKFVLINTSGGGNQVCVDDGQVCTVLDGHVSISSSFANADLSHSNGFKFNQALADWLNEWFEGQNGLVCSQRMSCDHANNCTVTLSCR</sequence>
<accession>A0A552X5T5</accession>
<dbReference type="EMBL" id="VJWL01000001">
    <property type="protein sequence ID" value="TRW50387.1"/>
    <property type="molecule type" value="Genomic_DNA"/>
</dbReference>
<gene>
    <name evidence="2" type="ORF">FM042_06030</name>
</gene>
<comment type="caution">
    <text evidence="2">The sequence shown here is derived from an EMBL/GenBank/DDBJ whole genome shotgun (WGS) entry which is preliminary data.</text>
</comment>